<keyword evidence="6" id="KW-1185">Reference proteome</keyword>
<dbReference type="InterPro" id="IPR006610">
    <property type="entry name" value="DM7"/>
</dbReference>
<sequence>MSKKKMGGKMSSSGALGLQQPDLELDPELSLLIPGSTNEMSSLIHCQHMHTYIHKMTQLTSAKLRYVPNLTGMAVPPGAERMVFMKLTVKQYPHDPAAVKLLKEETACVCFDLPMDRFPVHAPISRMTFLSPKLLPPGFDAGAVFGPGVLPRKYYPIGMLPPQHKGPTPALFVGRRPRLPTNLIMPLSTGIGKPSAETQLRLKRCQVALGFVGADANTMAIMQKYIDNPLPTQYNIYVPDLSDLKVVLATKADAMMTYAMTIISTVVQPHVPQVSRAAMNAPGPKFDLPAELFPPEIIAREPVFLPKRYLPKNFEGGCVFAPGALPYSWFQGILNPHEAAVQHNYLISPPLFFGRWKTKQPKLDSALNKPKRQSKTMLSELALKRTGSKPTAKNAKESKPSVSTPTRVRPTNDDSGLVELIFGLYGNEKEIAVGEKGLRKLVELLIRKKSLRDDFDVDKAAVQYRAIMHTRADIRDGKLPALAVPAPVQIPPELQARLNPSLSRKRRIRCPCSHCGERK</sequence>
<evidence type="ECO:0000256" key="3">
    <source>
        <dbReference type="SAM" id="MobiDB-lite"/>
    </source>
</evidence>
<feature type="region of interest" description="Disordered" evidence="3">
    <location>
        <begin position="363"/>
        <end position="411"/>
    </location>
</feature>
<dbReference type="AlphaFoldDB" id="A0AAU9G3Q7"/>
<feature type="domain" description="DM7" evidence="4">
    <location>
        <begin position="282"/>
        <end position="375"/>
    </location>
</feature>
<evidence type="ECO:0000256" key="2">
    <source>
        <dbReference type="ARBA" id="ARBA00025725"/>
    </source>
</evidence>
<comment type="similarity">
    <text evidence="2">Belongs to the DM7 family.</text>
</comment>
<evidence type="ECO:0000313" key="5">
    <source>
        <dbReference type="EMBL" id="BFG02406.1"/>
    </source>
</evidence>
<dbReference type="SMART" id="SM00688">
    <property type="entry name" value="DM7"/>
    <property type="match status" value="2"/>
</dbReference>
<gene>
    <name evidence="5" type="ORF">DMAD_01915</name>
</gene>
<organism evidence="5 6">
    <name type="scientific">Drosophila madeirensis</name>
    <name type="common">Fruit fly</name>
    <dbReference type="NCBI Taxonomy" id="30013"/>
    <lineage>
        <taxon>Eukaryota</taxon>
        <taxon>Metazoa</taxon>
        <taxon>Ecdysozoa</taxon>
        <taxon>Arthropoda</taxon>
        <taxon>Hexapoda</taxon>
        <taxon>Insecta</taxon>
        <taxon>Pterygota</taxon>
        <taxon>Neoptera</taxon>
        <taxon>Endopterygota</taxon>
        <taxon>Diptera</taxon>
        <taxon>Brachycera</taxon>
        <taxon>Muscomorpha</taxon>
        <taxon>Ephydroidea</taxon>
        <taxon>Drosophilidae</taxon>
        <taxon>Drosophila</taxon>
        <taxon>Sophophora</taxon>
    </lineage>
</organism>
<accession>A0AAU9G3Q7</accession>
<feature type="domain" description="DM7" evidence="4">
    <location>
        <begin position="107"/>
        <end position="199"/>
    </location>
</feature>
<proteinExistence type="inferred from homology"/>
<evidence type="ECO:0000259" key="4">
    <source>
        <dbReference type="SMART" id="SM00688"/>
    </source>
</evidence>
<evidence type="ECO:0000313" key="6">
    <source>
        <dbReference type="Proteomes" id="UP001500889"/>
    </source>
</evidence>
<evidence type="ECO:0000256" key="1">
    <source>
        <dbReference type="ARBA" id="ARBA00022737"/>
    </source>
</evidence>
<reference evidence="5 6" key="1">
    <citation type="submission" date="2024-02" db="EMBL/GenBank/DDBJ databases">
        <title>A chromosome-level genome assembly of Drosophila madeirensis, a fruit fly species endemic to Madeira island.</title>
        <authorList>
            <person name="Tomihara K."/>
            <person name="Llopart A."/>
            <person name="Yamamoto D."/>
        </authorList>
    </citation>
    <scope>NUCLEOTIDE SEQUENCE [LARGE SCALE GENOMIC DNA]</scope>
    <source>
        <strain evidence="5 6">RF1</strain>
    </source>
</reference>
<protein>
    <submittedName>
        <fullName evidence="5">DM7 family protein GE17491-like</fullName>
    </submittedName>
</protein>
<dbReference type="Proteomes" id="UP001500889">
    <property type="component" value="Chromosome A"/>
</dbReference>
<name>A0AAU9G3Q7_DROMD</name>
<keyword evidence="1" id="KW-0677">Repeat</keyword>
<dbReference type="EMBL" id="AP029266">
    <property type="protein sequence ID" value="BFG02406.1"/>
    <property type="molecule type" value="Genomic_DNA"/>
</dbReference>